<evidence type="ECO:0000313" key="2">
    <source>
        <dbReference type="Proteomes" id="UP000061382"/>
    </source>
</evidence>
<dbReference type="PATRIC" id="fig|512763.3.peg.1808"/>
<gene>
    <name evidence="1" type="ORF">DC20_08215</name>
</gene>
<organism evidence="1 2">
    <name type="scientific">Rufibacter tibetensis</name>
    <dbReference type="NCBI Taxonomy" id="512763"/>
    <lineage>
        <taxon>Bacteria</taxon>
        <taxon>Pseudomonadati</taxon>
        <taxon>Bacteroidota</taxon>
        <taxon>Cytophagia</taxon>
        <taxon>Cytophagales</taxon>
        <taxon>Hymenobacteraceae</taxon>
        <taxon>Rufibacter</taxon>
    </lineage>
</organism>
<sequence length="137" mass="15766">MNTLVLATEEQEAEVSLKFYNRAYLHLQDPAELKAWLPQADLVIDLLLHEQPERLAQYNQQGKREKLTVFFNANNVNMTEFASAYVPLNFHLAGFIGEPIINREVLEVATLREDSQRSIDKAFVFLASLYQLVNVKK</sequence>
<dbReference type="AlphaFoldDB" id="A0A0P0CP27"/>
<evidence type="ECO:0000313" key="1">
    <source>
        <dbReference type="EMBL" id="ALI98964.1"/>
    </source>
</evidence>
<dbReference type="Proteomes" id="UP000061382">
    <property type="component" value="Chromosome"/>
</dbReference>
<name>A0A0P0CP27_9BACT</name>
<proteinExistence type="predicted"/>
<dbReference type="KEGG" id="rti:DC20_08215"/>
<keyword evidence="2" id="KW-1185">Reference proteome</keyword>
<dbReference type="OrthoDB" id="2986269at2"/>
<protein>
    <submittedName>
        <fullName evidence="1">Uncharacterized protein</fullName>
    </submittedName>
</protein>
<dbReference type="STRING" id="512763.DC20_08215"/>
<reference evidence="1 2" key="1">
    <citation type="submission" date="2015-08" db="EMBL/GenBank/DDBJ databases">
        <title>Complete genome sequence of Rufibacter tibetensis strain 1351t, a radiation-resistant bacterium from tibet plateau.</title>
        <authorList>
            <person name="Dai J."/>
        </authorList>
    </citation>
    <scope>NUCLEOTIDE SEQUENCE [LARGE SCALE GENOMIC DNA]</scope>
    <source>
        <strain evidence="1 2">1351</strain>
    </source>
</reference>
<dbReference type="EMBL" id="CP012643">
    <property type="protein sequence ID" value="ALI98964.1"/>
    <property type="molecule type" value="Genomic_DNA"/>
</dbReference>
<accession>A0A0P0CP27</accession>
<dbReference type="RefSeq" id="WP_062543388.1">
    <property type="nucleotide sequence ID" value="NZ_CP012643.1"/>
</dbReference>